<feature type="compositionally biased region" description="Acidic residues" evidence="5">
    <location>
        <begin position="108"/>
        <end position="129"/>
    </location>
</feature>
<evidence type="ECO:0000256" key="1">
    <source>
        <dbReference type="ARBA" id="ARBA00004123"/>
    </source>
</evidence>
<evidence type="ECO:0000259" key="6">
    <source>
        <dbReference type="Pfam" id="PF09368"/>
    </source>
</evidence>
<feature type="region of interest" description="Disordered" evidence="5">
    <location>
        <begin position="39"/>
        <end position="136"/>
    </location>
</feature>
<proteinExistence type="inferred from homology"/>
<keyword evidence="3" id="KW-0597">Phosphoprotein</keyword>
<gene>
    <name evidence="7" type="ORF">ZIOFF_043880</name>
</gene>
<organism evidence="7 8">
    <name type="scientific">Zingiber officinale</name>
    <name type="common">Ginger</name>
    <name type="synonym">Amomum zingiber</name>
    <dbReference type="NCBI Taxonomy" id="94328"/>
    <lineage>
        <taxon>Eukaryota</taxon>
        <taxon>Viridiplantae</taxon>
        <taxon>Streptophyta</taxon>
        <taxon>Embryophyta</taxon>
        <taxon>Tracheophyta</taxon>
        <taxon>Spermatophyta</taxon>
        <taxon>Magnoliopsida</taxon>
        <taxon>Liliopsida</taxon>
        <taxon>Zingiberales</taxon>
        <taxon>Zingiberaceae</taxon>
        <taxon>Zingiber</taxon>
    </lineage>
</organism>
<dbReference type="InterPro" id="IPR018972">
    <property type="entry name" value="Sas10_C_dom"/>
</dbReference>
<dbReference type="GO" id="GO:0032040">
    <property type="term" value="C:small-subunit processome"/>
    <property type="evidence" value="ECO:0007669"/>
    <property type="project" value="TreeGrafter"/>
</dbReference>
<comment type="similarity">
    <text evidence="2">Belongs to the SAS10 family.</text>
</comment>
<comment type="caution">
    <text evidence="7">The sequence shown here is derived from an EMBL/GenBank/DDBJ whole genome shotgun (WGS) entry which is preliminary data.</text>
</comment>
<feature type="domain" description="Sas10 C-terminal" evidence="6">
    <location>
        <begin position="725"/>
        <end position="797"/>
    </location>
</feature>
<comment type="subcellular location">
    <subcellularLocation>
        <location evidence="1">Nucleus</location>
    </subcellularLocation>
</comment>
<dbReference type="InterPro" id="IPR007146">
    <property type="entry name" value="Sas10/Utp3/C1D"/>
</dbReference>
<evidence type="ECO:0000256" key="2">
    <source>
        <dbReference type="ARBA" id="ARBA00010979"/>
    </source>
</evidence>
<dbReference type="EMBL" id="JACMSC010000012">
    <property type="protein sequence ID" value="KAG6496032.1"/>
    <property type="molecule type" value="Genomic_DNA"/>
</dbReference>
<feature type="compositionally biased region" description="Basic residues" evidence="5">
    <location>
        <begin position="739"/>
        <end position="768"/>
    </location>
</feature>
<feature type="compositionally biased region" description="Acidic residues" evidence="5">
    <location>
        <begin position="88"/>
        <end position="101"/>
    </location>
</feature>
<reference evidence="7 8" key="1">
    <citation type="submission" date="2020-08" db="EMBL/GenBank/DDBJ databases">
        <title>Plant Genome Project.</title>
        <authorList>
            <person name="Zhang R.-G."/>
        </authorList>
    </citation>
    <scope>NUCLEOTIDE SEQUENCE [LARGE SCALE GENOMIC DNA]</scope>
    <source>
        <tissue evidence="7">Rhizome</tissue>
    </source>
</reference>
<dbReference type="PANTHER" id="PTHR13237:SF8">
    <property type="entry name" value="SOMETHING ABOUT SILENCING PROTEIN 10"/>
    <property type="match status" value="1"/>
</dbReference>
<dbReference type="Pfam" id="PF09368">
    <property type="entry name" value="Sas10"/>
    <property type="match status" value="1"/>
</dbReference>
<keyword evidence="4" id="KW-0539">Nucleus</keyword>
<evidence type="ECO:0000313" key="8">
    <source>
        <dbReference type="Proteomes" id="UP000734854"/>
    </source>
</evidence>
<dbReference type="AlphaFoldDB" id="A0A8J5KWR1"/>
<feature type="region of interest" description="Disordered" evidence="5">
    <location>
        <begin position="713"/>
        <end position="799"/>
    </location>
</feature>
<keyword evidence="8" id="KW-1185">Reference proteome</keyword>
<dbReference type="PANTHER" id="PTHR13237">
    <property type="entry name" value="SOMETHING ABOUT SILENCING PROTEIN 10-RELATED"/>
    <property type="match status" value="1"/>
</dbReference>
<feature type="region of interest" description="Disordered" evidence="5">
    <location>
        <begin position="451"/>
        <end position="479"/>
    </location>
</feature>
<accession>A0A8J5KWR1</accession>
<dbReference type="Pfam" id="PF04000">
    <property type="entry name" value="Sas10_Utp3"/>
    <property type="match status" value="1"/>
</dbReference>
<evidence type="ECO:0000313" key="7">
    <source>
        <dbReference type="EMBL" id="KAG6496032.1"/>
    </source>
</evidence>
<feature type="region of interest" description="Disordered" evidence="5">
    <location>
        <begin position="668"/>
        <end position="690"/>
    </location>
</feature>
<evidence type="ECO:0000256" key="5">
    <source>
        <dbReference type="SAM" id="MobiDB-lite"/>
    </source>
</evidence>
<sequence length="799" mass="91934">MRSFTVITSENGVSEQATYFPELWNGVWRSRAGTPAIWAMGKGNKRPRKDAISGSKIHSSDKDALRDTHMDDEIDEFHKQRDIVPFDVNDDHDESEDEDLVEPVFEFEGSEDAEIEEDEDEDEDDDDKEFDGPSYSIKEKDFADKIERQARYLKLKFGGNDDGDDDDEMDDPEEDEDQRKAIWGRWKNLYYSADNVDYEVICYLASFYVVLSIDLQLQLQSSDEDFPIEEEAEVLKIQREKAKSLLMEDFGLENYEEDNTNYDKQNKTFQEDFVRKAAIMKSGFEENDPFRSFEEIKKDITSLSKEEQMDIVHRMACLAKPLWFANSAPELVGLLSELNETLVEVQKLKPALLKFGQRTDRRRVGMHFEEVKYVLLLVYCQTISYYLLLKSEGHPIRDHPVVSRLVEIKDLLEKVKLVDVNLPSELEKLVNATSISSDNVLIGHVPLEDKTEKHSYSAEPNKDSEKHNSSEDAKKINPNHLEKHAKIGIQSLEMLKVRANLEEKLKQKGIYNITKSKPENVQNGDQKAVNKYRGVLEDFDDDVQQISVNSKSISTSSKLRKPSQLFGNKSSKTKEKYAYLPEGIGKSMSDDLLLRLQMLLLRRYLLGYIILGKMSMWVLVEVIVSGGDDDLPKRDDIGERRRQRELRVLAKAGAIDDSDLAPDEYGVTGGSMDDTNVQEADESNESEDEFYKEVKRQRVEKLMVKAEKYARKPDVPPAGAEADADGKRHITYQMEKNRGLTRSRNKLNKNPRKKYRHKHEKQLKRRKGQVREIRKPSGPYGGESTGINMNVSRSIRFKS</sequence>
<feature type="region of interest" description="Disordered" evidence="5">
    <location>
        <begin position="157"/>
        <end position="177"/>
    </location>
</feature>
<feature type="compositionally biased region" description="Acidic residues" evidence="5">
    <location>
        <begin position="679"/>
        <end position="688"/>
    </location>
</feature>
<dbReference type="GO" id="GO:0000462">
    <property type="term" value="P:maturation of SSU-rRNA from tricistronic rRNA transcript (SSU-rRNA, 5.8S rRNA, LSU-rRNA)"/>
    <property type="evidence" value="ECO:0007669"/>
    <property type="project" value="TreeGrafter"/>
</dbReference>
<evidence type="ECO:0000256" key="3">
    <source>
        <dbReference type="ARBA" id="ARBA00022553"/>
    </source>
</evidence>
<name>A0A8J5KWR1_ZINOF</name>
<dbReference type="Proteomes" id="UP000734854">
    <property type="component" value="Unassembled WGS sequence"/>
</dbReference>
<protein>
    <recommendedName>
        <fullName evidence="6">Sas10 C-terminal domain-containing protein</fullName>
    </recommendedName>
</protein>
<evidence type="ECO:0000256" key="4">
    <source>
        <dbReference type="ARBA" id="ARBA00023242"/>
    </source>
</evidence>
<feature type="compositionally biased region" description="Acidic residues" evidence="5">
    <location>
        <begin position="161"/>
        <end position="176"/>
    </location>
</feature>
<feature type="compositionally biased region" description="Basic and acidic residues" evidence="5">
    <location>
        <begin position="58"/>
        <end position="84"/>
    </location>
</feature>